<sequence>MALPEGILALPITDWQNGHQNFTVTLTKDASFNLRLPFDFSQQEKNYQATTKNFQWLIQHAIDNNCRLRALGNGWSFSDVAVCNGGLVDTRELRTFFSIGNSFLSPQYLATGKTAQDVIFTQCGMSILQMNKELEEENGWMRSLRASGASNGQTIAGATATGTHGAGFKVGAVHDAIVGLHIVTGPNRHVWLERATYPMASPAFTDWLGAEVFRDDDLFNAAVVSFGSFGFIHGVLLETEPIYLLEKYTSANIPYNDKLKQAINEWKFEALNDFLPFPPESPGRSLYHFEVLVNPHRFAIDDADQGLYLKAMYKSPYRTNYDKPTLPAGKFQYGDELLGLIQTVLDNIGKKVTQKLVPPLVTKLFPLAFAANEQATGTIGEIFTNTKFRGQAASAAIAIDTANASRAIEEIVALNKKTPFAGAMALRFVKGTKATLGFTKFEKTCVLEMDGVESASSRKFFSSVWDRFEAIDLPYTLHWGKINFNLTEARLRHMYGDAAINKWLTARHKLLDDVTQKVFTNEFMERTGLTS</sequence>
<dbReference type="InterPro" id="IPR006094">
    <property type="entry name" value="Oxid_FAD_bind_N"/>
</dbReference>
<name>A0ABS3Z1T2_9BACT</name>
<dbReference type="SUPFAM" id="SSF56176">
    <property type="entry name" value="FAD-binding/transporter-associated domain-like"/>
    <property type="match status" value="1"/>
</dbReference>
<dbReference type="InterPro" id="IPR016169">
    <property type="entry name" value="FAD-bd_PCMH_sub2"/>
</dbReference>
<dbReference type="RefSeq" id="WP_209142370.1">
    <property type="nucleotide sequence ID" value="NZ_JAGHKO010000011.1"/>
</dbReference>
<feature type="domain" description="FAD linked oxidase N-terminal" evidence="1">
    <location>
        <begin position="51"/>
        <end position="185"/>
    </location>
</feature>
<evidence type="ECO:0000313" key="3">
    <source>
        <dbReference type="Proteomes" id="UP000677244"/>
    </source>
</evidence>
<proteinExistence type="predicted"/>
<evidence type="ECO:0000259" key="1">
    <source>
        <dbReference type="Pfam" id="PF01565"/>
    </source>
</evidence>
<dbReference type="PANTHER" id="PTHR43762">
    <property type="entry name" value="L-GULONOLACTONE OXIDASE"/>
    <property type="match status" value="1"/>
</dbReference>
<evidence type="ECO:0000313" key="2">
    <source>
        <dbReference type="EMBL" id="MBO9204119.1"/>
    </source>
</evidence>
<accession>A0ABS3Z1T2</accession>
<organism evidence="2 3">
    <name type="scientific">Niastella soli</name>
    <dbReference type="NCBI Taxonomy" id="2821487"/>
    <lineage>
        <taxon>Bacteria</taxon>
        <taxon>Pseudomonadati</taxon>
        <taxon>Bacteroidota</taxon>
        <taxon>Chitinophagia</taxon>
        <taxon>Chitinophagales</taxon>
        <taxon>Chitinophagaceae</taxon>
        <taxon>Niastella</taxon>
    </lineage>
</organism>
<keyword evidence="3" id="KW-1185">Reference proteome</keyword>
<reference evidence="2 3" key="1">
    <citation type="submission" date="2021-03" db="EMBL/GenBank/DDBJ databases">
        <title>Assistant Professor.</title>
        <authorList>
            <person name="Huq M.A."/>
        </authorList>
    </citation>
    <scope>NUCLEOTIDE SEQUENCE [LARGE SCALE GENOMIC DNA]</scope>
    <source>
        <strain evidence="2 3">MAH-29</strain>
    </source>
</reference>
<dbReference type="Proteomes" id="UP000677244">
    <property type="component" value="Unassembled WGS sequence"/>
</dbReference>
<gene>
    <name evidence="2" type="ORF">J7I42_27780</name>
</gene>
<protein>
    <submittedName>
        <fullName evidence="2">FAD-binding protein</fullName>
    </submittedName>
</protein>
<dbReference type="InterPro" id="IPR036318">
    <property type="entry name" value="FAD-bd_PCMH-like_sf"/>
</dbReference>
<dbReference type="Pfam" id="PF01565">
    <property type="entry name" value="FAD_binding_4"/>
    <property type="match status" value="1"/>
</dbReference>
<dbReference type="InterPro" id="IPR010031">
    <property type="entry name" value="FAD_lactone_oxidase-like"/>
</dbReference>
<dbReference type="EMBL" id="JAGHKO010000011">
    <property type="protein sequence ID" value="MBO9204119.1"/>
    <property type="molecule type" value="Genomic_DNA"/>
</dbReference>
<comment type="caution">
    <text evidence="2">The sequence shown here is derived from an EMBL/GenBank/DDBJ whole genome shotgun (WGS) entry which is preliminary data.</text>
</comment>
<dbReference type="PANTHER" id="PTHR43762:SF1">
    <property type="entry name" value="D-ARABINONO-1,4-LACTONE OXIDASE"/>
    <property type="match status" value="1"/>
</dbReference>
<dbReference type="Gene3D" id="3.30.465.10">
    <property type="match status" value="1"/>
</dbReference>